<protein>
    <submittedName>
        <fullName evidence="1">Uncharacterized protein</fullName>
    </submittedName>
</protein>
<organism evidence="1 2">
    <name type="scientific">Amycolatopsis minnesotensis</name>
    <dbReference type="NCBI Taxonomy" id="337894"/>
    <lineage>
        <taxon>Bacteria</taxon>
        <taxon>Bacillati</taxon>
        <taxon>Actinomycetota</taxon>
        <taxon>Actinomycetes</taxon>
        <taxon>Pseudonocardiales</taxon>
        <taxon>Pseudonocardiaceae</taxon>
        <taxon>Amycolatopsis</taxon>
    </lineage>
</organism>
<dbReference type="EMBL" id="BAAANN010000001">
    <property type="protein sequence ID" value="GAA1939511.1"/>
    <property type="molecule type" value="Genomic_DNA"/>
</dbReference>
<accession>A0ABN2Q2P5</accession>
<comment type="caution">
    <text evidence="1">The sequence shown here is derived from an EMBL/GenBank/DDBJ whole genome shotgun (WGS) entry which is preliminary data.</text>
</comment>
<keyword evidence="2" id="KW-1185">Reference proteome</keyword>
<proteinExistence type="predicted"/>
<evidence type="ECO:0000313" key="2">
    <source>
        <dbReference type="Proteomes" id="UP001501116"/>
    </source>
</evidence>
<name>A0ABN2Q2P5_9PSEU</name>
<sequence length="65" mass="6514">MSQTAARHAAASDVFLPGGRTIVSAVGDWISHHTILPSFATGPAQYGGTVPAGAMSTFAGLTGSR</sequence>
<gene>
    <name evidence="1" type="ORF">GCM10009754_03280</name>
</gene>
<reference evidence="1 2" key="1">
    <citation type="journal article" date="2019" name="Int. J. Syst. Evol. Microbiol.">
        <title>The Global Catalogue of Microorganisms (GCM) 10K type strain sequencing project: providing services to taxonomists for standard genome sequencing and annotation.</title>
        <authorList>
            <consortium name="The Broad Institute Genomics Platform"/>
            <consortium name="The Broad Institute Genome Sequencing Center for Infectious Disease"/>
            <person name="Wu L."/>
            <person name="Ma J."/>
        </authorList>
    </citation>
    <scope>NUCLEOTIDE SEQUENCE [LARGE SCALE GENOMIC DNA]</scope>
    <source>
        <strain evidence="1 2">JCM 14545</strain>
    </source>
</reference>
<evidence type="ECO:0000313" key="1">
    <source>
        <dbReference type="EMBL" id="GAA1939511.1"/>
    </source>
</evidence>
<dbReference type="Proteomes" id="UP001501116">
    <property type="component" value="Unassembled WGS sequence"/>
</dbReference>